<gene>
    <name evidence="2" type="ORF">DdX_13349</name>
</gene>
<dbReference type="AlphaFoldDB" id="A0AAD4QZM0"/>
<comment type="caution">
    <text evidence="2">The sequence shown here is derived from an EMBL/GenBank/DDBJ whole genome shotgun (WGS) entry which is preliminary data.</text>
</comment>
<protein>
    <submittedName>
        <fullName evidence="2">Uncharacterized protein</fullName>
    </submittedName>
</protein>
<feature type="region of interest" description="Disordered" evidence="1">
    <location>
        <begin position="77"/>
        <end position="98"/>
    </location>
</feature>
<evidence type="ECO:0000256" key="1">
    <source>
        <dbReference type="SAM" id="MobiDB-lite"/>
    </source>
</evidence>
<dbReference type="EMBL" id="JAKKPZ010000052">
    <property type="protein sequence ID" value="KAI1705909.1"/>
    <property type="molecule type" value="Genomic_DNA"/>
</dbReference>
<evidence type="ECO:0000313" key="2">
    <source>
        <dbReference type="EMBL" id="KAI1705909.1"/>
    </source>
</evidence>
<feature type="region of interest" description="Disordered" evidence="1">
    <location>
        <begin position="1"/>
        <end position="53"/>
    </location>
</feature>
<name>A0AAD4QZM0_9BILA</name>
<proteinExistence type="predicted"/>
<evidence type="ECO:0000313" key="3">
    <source>
        <dbReference type="Proteomes" id="UP001201812"/>
    </source>
</evidence>
<reference evidence="2" key="1">
    <citation type="submission" date="2022-01" db="EMBL/GenBank/DDBJ databases">
        <title>Genome Sequence Resource for Two Populations of Ditylenchus destructor, the Migratory Endoparasitic Phytonematode.</title>
        <authorList>
            <person name="Zhang H."/>
            <person name="Lin R."/>
            <person name="Xie B."/>
        </authorList>
    </citation>
    <scope>NUCLEOTIDE SEQUENCE</scope>
    <source>
        <strain evidence="2">BazhouSP</strain>
    </source>
</reference>
<keyword evidence="3" id="KW-1185">Reference proteome</keyword>
<organism evidence="2 3">
    <name type="scientific">Ditylenchus destructor</name>
    <dbReference type="NCBI Taxonomy" id="166010"/>
    <lineage>
        <taxon>Eukaryota</taxon>
        <taxon>Metazoa</taxon>
        <taxon>Ecdysozoa</taxon>
        <taxon>Nematoda</taxon>
        <taxon>Chromadorea</taxon>
        <taxon>Rhabditida</taxon>
        <taxon>Tylenchina</taxon>
        <taxon>Tylenchomorpha</taxon>
        <taxon>Sphaerularioidea</taxon>
        <taxon>Anguinidae</taxon>
        <taxon>Anguininae</taxon>
        <taxon>Ditylenchus</taxon>
    </lineage>
</organism>
<accession>A0AAD4QZM0</accession>
<sequence>MAENRRRLSSNSNNIAIEPTNDSNRFAVPLKAQPGVTSSQAAPREPAFDHHSQKDEAMVVITSSPGQEVNIVEIDPDQITASHPDNGSQPHRKSIQDSVKPLYLTKDLPEKPCSSVISFPVSLTLSLAFL</sequence>
<dbReference type="Proteomes" id="UP001201812">
    <property type="component" value="Unassembled WGS sequence"/>
</dbReference>
<feature type="compositionally biased region" description="Polar residues" evidence="1">
    <location>
        <begin position="79"/>
        <end position="89"/>
    </location>
</feature>